<evidence type="ECO:0000313" key="3">
    <source>
        <dbReference type="EMBL" id="KJK78205.1"/>
    </source>
</evidence>
<dbReference type="AlphaFoldDB" id="A0A0D9P054"/>
<sequence length="425" mass="48443">MSRFYGLGDHNAVDNLFASFPQTFSSLPRPHGSQGLHEPAWELRSDHEIYLQNDFFRGRRRRRRCPQRVTARILGPELDPFASEPPESPPSVPQPPTRTTTEFESALSIVREVIGEGRRLTIDLARSYERVRAWRERLGWSPLSSDAYGSPPPYSPPRSLPTQPSQTSPTPEKFSSPPIRQSLSPVSEPIPNPMIPGDPAPSAEALFNTVNTFAKENGFGIVRRNQYSYKGRVIRYSFQCDRFGQPRASKSCGLRNRRSRKCGCEWKVTAESLEEGKWLLRQHMDPKHRQHNHERSITPSAHLSHRRLTTPVKAAIESASRRAGIRASDVAAIVEEQFPDSTLLRKDIYNARSHISREKLNGYTPTAALVKLFDEKKVPYIAKWADDDPDRLLGLVWTFPYSSIIPSYWPNLSWDSVQCCIWVDR</sequence>
<feature type="region of interest" description="Disordered" evidence="1">
    <location>
        <begin position="73"/>
        <end position="102"/>
    </location>
</feature>
<proteinExistence type="predicted"/>
<accession>A0A0D9P054</accession>
<dbReference type="Pfam" id="PF03101">
    <property type="entry name" value="FAR1"/>
    <property type="match status" value="1"/>
</dbReference>
<dbReference type="PANTHER" id="PTHR47718:SF13">
    <property type="entry name" value="OS09G0290500 PROTEIN"/>
    <property type="match status" value="1"/>
</dbReference>
<name>A0A0D9P054_METAN</name>
<dbReference type="PANTHER" id="PTHR47718">
    <property type="entry name" value="OS01G0519700 PROTEIN"/>
    <property type="match status" value="1"/>
</dbReference>
<gene>
    <name evidence="3" type="ORF">H634G_06378</name>
</gene>
<protein>
    <recommendedName>
        <fullName evidence="2">FAR1 domain-containing protein</fullName>
    </recommendedName>
</protein>
<evidence type="ECO:0000256" key="1">
    <source>
        <dbReference type="SAM" id="MobiDB-lite"/>
    </source>
</evidence>
<organism evidence="3 4">
    <name type="scientific">Metarhizium anisopliae BRIP 53293</name>
    <dbReference type="NCBI Taxonomy" id="1291518"/>
    <lineage>
        <taxon>Eukaryota</taxon>
        <taxon>Fungi</taxon>
        <taxon>Dikarya</taxon>
        <taxon>Ascomycota</taxon>
        <taxon>Pezizomycotina</taxon>
        <taxon>Sordariomycetes</taxon>
        <taxon>Hypocreomycetidae</taxon>
        <taxon>Hypocreales</taxon>
        <taxon>Clavicipitaceae</taxon>
        <taxon>Metarhizium</taxon>
    </lineage>
</organism>
<dbReference type="EMBL" id="KE384735">
    <property type="protein sequence ID" value="KJK78205.1"/>
    <property type="molecule type" value="Genomic_DNA"/>
</dbReference>
<dbReference type="Proteomes" id="UP000054544">
    <property type="component" value="Unassembled WGS sequence"/>
</dbReference>
<evidence type="ECO:0000313" key="4">
    <source>
        <dbReference type="Proteomes" id="UP000054544"/>
    </source>
</evidence>
<feature type="compositionally biased region" description="Low complexity" evidence="1">
    <location>
        <begin position="160"/>
        <end position="171"/>
    </location>
</feature>
<keyword evidence="4" id="KW-1185">Reference proteome</keyword>
<feature type="compositionally biased region" description="Pro residues" evidence="1">
    <location>
        <begin position="150"/>
        <end position="159"/>
    </location>
</feature>
<dbReference type="InterPro" id="IPR004330">
    <property type="entry name" value="FAR1_DNA_bnd_dom"/>
</dbReference>
<feature type="region of interest" description="Disordered" evidence="1">
    <location>
        <begin position="145"/>
        <end position="192"/>
    </location>
</feature>
<evidence type="ECO:0000259" key="2">
    <source>
        <dbReference type="Pfam" id="PF03101"/>
    </source>
</evidence>
<reference evidence="4" key="1">
    <citation type="journal article" date="2014" name="BMC Genomics">
        <title>The genome sequence of the biocontrol fungus Metarhizium anisopliae and comparative genomics of Metarhizium species.</title>
        <authorList>
            <person name="Pattemore J.A."/>
            <person name="Hane J.K."/>
            <person name="Williams A.H."/>
            <person name="Wilson B.A."/>
            <person name="Stodart B.J."/>
            <person name="Ash G.J."/>
        </authorList>
    </citation>
    <scope>NUCLEOTIDE SEQUENCE [LARGE SCALE GENOMIC DNA]</scope>
    <source>
        <strain evidence="4">BRIP 53293</strain>
    </source>
</reference>
<feature type="domain" description="FAR1" evidence="2">
    <location>
        <begin position="211"/>
        <end position="294"/>
    </location>
</feature>
<feature type="compositionally biased region" description="Pro residues" evidence="1">
    <location>
        <begin position="86"/>
        <end position="96"/>
    </location>
</feature>
<dbReference type="OrthoDB" id="4958100at2759"/>